<dbReference type="Proteomes" id="UP000694920">
    <property type="component" value="Unplaced"/>
</dbReference>
<dbReference type="PANTHER" id="PTHR13924:SF10">
    <property type="entry name" value="TRANSFORMING ACIDIC COILED-COIL PROTEIN, ISOFORM K"/>
    <property type="match status" value="1"/>
</dbReference>
<keyword evidence="3" id="KW-0963">Cytoplasm</keyword>
<feature type="compositionally biased region" description="Basic and acidic residues" evidence="8">
    <location>
        <begin position="145"/>
        <end position="154"/>
    </location>
</feature>
<dbReference type="AlphaFoldDB" id="A0AAJ7BYP7"/>
<protein>
    <submittedName>
        <fullName evidence="11">Flocculation protein FLO11 isoform X1</fullName>
    </submittedName>
</protein>
<feature type="compositionally biased region" description="Polar residues" evidence="8">
    <location>
        <begin position="42"/>
        <end position="55"/>
    </location>
</feature>
<proteinExistence type="inferred from homology"/>
<feature type="region of interest" description="Disordered" evidence="8">
    <location>
        <begin position="22"/>
        <end position="55"/>
    </location>
</feature>
<keyword evidence="10" id="KW-1185">Reference proteome</keyword>
<evidence type="ECO:0000313" key="11">
    <source>
        <dbReference type="RefSeq" id="XP_015597626.1"/>
    </source>
</evidence>
<keyword evidence="6" id="KW-0206">Cytoskeleton</keyword>
<evidence type="ECO:0000256" key="5">
    <source>
        <dbReference type="ARBA" id="ARBA00023054"/>
    </source>
</evidence>
<comment type="subcellular location">
    <subcellularLocation>
        <location evidence="1">Cytoplasm</location>
        <location evidence="1">Cytoskeleton</location>
    </subcellularLocation>
</comment>
<feature type="region of interest" description="Disordered" evidence="8">
    <location>
        <begin position="179"/>
        <end position="230"/>
    </location>
</feature>
<dbReference type="GeneID" id="107268904"/>
<feature type="region of interest" description="Disordered" evidence="8">
    <location>
        <begin position="90"/>
        <end position="111"/>
    </location>
</feature>
<feature type="region of interest" description="Disordered" evidence="8">
    <location>
        <begin position="137"/>
        <end position="157"/>
    </location>
</feature>
<dbReference type="Gene3D" id="1.20.5.1700">
    <property type="match status" value="1"/>
</dbReference>
<dbReference type="PANTHER" id="PTHR13924">
    <property type="entry name" value="TRANSFORMING ACIDIC COILED-COIL CONTAINING PROTEIN 1/2"/>
    <property type="match status" value="1"/>
</dbReference>
<sequence>MSSPRSMKTVTAREGTRVILREITGTLQNSPPIQASRRKSGNDTTAAKETGQEVNVQFNREFVDVGPASFSSVPESISSASSFQSLASTLSSKSSSGICVDSVPDSPQKEVDTSYVNRDIIGLDDLVQACSNIRIADPEQNQVQDDEKSEKLHSSQDLSLNQTFTSATDDILYTDSKFFDSSETQDSSRTENSGYLEAKVSPGKDNLFNGIEDSGSSNATTDAKQQSDYFELSEPVPDIQEQSTLSKESSLVGSTVDADTSCEKLHALLNAIPSELPSTDSVLKEPSLPEISCSSSLPIDENVGEERAERYIENVEESTETRAENVTELLNSVSVSVSASTPEFVHESTTQFSADSAYRSVQESVPELISEPNAINRSSNESVHDSIFEAIPETITTSLVKSNTISATIPDTIPECLTKSVDDNVPALQSISTSISEIVPKSTPEFKEQVNVKPVFPISSTSVEELFAKLILAKPILSSVSESVVIPSIEPLVVPVREPAVTPASLPISVPVPESTVVVSPKPVAVSAPESIAVSTTESIGVPVVGLVTVSPLEPVAISASEPVVVSVPEPVASSAPEPAVISVPEQVASSAPEPVVISVPEPVASPAPEPVAVSAPEPVPLLAPETVAVSASEPVVVLVPEPAETPLLDPIAVPIVESTVVPASVSTPVSGLEPIAVTAPAPITKAASEQIPETLTKNAPEPVCQPIAESVAKRSILENSPVPPQPESISGFALETDVSIVKTDTLGEQTAKEKLAQLEAQQGDVLIPEIPDLDDTLTDLPESLIIPPDLDQYIAFKPQQQSTGLSSDIDFDKIRLAAKEVANKFQNSSFTVSEEPDQFFSATSELFEDPASFDYLLERGNNKPCPRNLRLDSLYVRFDPLVSNVSMLPKGNIQALVEEQNGKGDTSTEVIDTPRKSSALAAIDRLQASVLYSPPVARTPQKPEVVQPKAEPVEEPVNETAPLVEVNLVKEVEQVRIVVLQLEQELDIQKKEYEDKLEKQKIAYEEEISRLQAQLAQEVKNSSQMTVVVDEYEKSISRLVADRERDRVKMEKEKAKLQEDLQTTNSHLSHAEEAFNDVHQKYERLKTILAGFQNNEIVLKQSIQDNQETIKKLESRYEQLKNHAMTQLEKANLELEGSRKQNEAETVRLQAMVKKAELKSNSLSELVEQKTKENKELAKILDEVIARVGGPNTV</sequence>
<evidence type="ECO:0000256" key="6">
    <source>
        <dbReference type="ARBA" id="ARBA00023212"/>
    </source>
</evidence>
<evidence type="ECO:0000313" key="10">
    <source>
        <dbReference type="Proteomes" id="UP000694920"/>
    </source>
</evidence>
<dbReference type="GO" id="GO:0007052">
    <property type="term" value="P:mitotic spindle organization"/>
    <property type="evidence" value="ECO:0007669"/>
    <property type="project" value="InterPro"/>
</dbReference>
<accession>A0AAJ7BYP7</accession>
<evidence type="ECO:0000256" key="7">
    <source>
        <dbReference type="SAM" id="Coils"/>
    </source>
</evidence>
<evidence type="ECO:0000256" key="1">
    <source>
        <dbReference type="ARBA" id="ARBA00004245"/>
    </source>
</evidence>
<dbReference type="InterPro" id="IPR039915">
    <property type="entry name" value="TACC"/>
</dbReference>
<feature type="coiled-coil region" evidence="7">
    <location>
        <begin position="1104"/>
        <end position="1188"/>
    </location>
</feature>
<feature type="domain" description="Transforming acidic coiled-coil-containing protein C-terminal" evidence="9">
    <location>
        <begin position="995"/>
        <end position="1186"/>
    </location>
</feature>
<dbReference type="CTD" id="40589"/>
<keyword evidence="4" id="KW-0597">Phosphoprotein</keyword>
<dbReference type="InterPro" id="IPR007707">
    <property type="entry name" value="TACC_C"/>
</dbReference>
<keyword evidence="5 7" id="KW-0175">Coiled coil</keyword>
<evidence type="ECO:0000256" key="3">
    <source>
        <dbReference type="ARBA" id="ARBA00022490"/>
    </source>
</evidence>
<feature type="compositionally biased region" description="Polar residues" evidence="8">
    <location>
        <begin position="214"/>
        <end position="228"/>
    </location>
</feature>
<evidence type="ECO:0000259" key="9">
    <source>
        <dbReference type="Pfam" id="PF05010"/>
    </source>
</evidence>
<dbReference type="Pfam" id="PF02389">
    <property type="entry name" value="Cornifin"/>
    <property type="match status" value="1"/>
</dbReference>
<dbReference type="RefSeq" id="XP_015597626.1">
    <property type="nucleotide sequence ID" value="XM_015742140.2"/>
</dbReference>
<name>A0AAJ7BYP7_CEPCN</name>
<comment type="similarity">
    <text evidence="2">Belongs to the TACC family.</text>
</comment>
<dbReference type="GO" id="GO:0007097">
    <property type="term" value="P:nuclear migration"/>
    <property type="evidence" value="ECO:0007669"/>
    <property type="project" value="TreeGrafter"/>
</dbReference>
<evidence type="ECO:0000256" key="8">
    <source>
        <dbReference type="SAM" id="MobiDB-lite"/>
    </source>
</evidence>
<dbReference type="KEGG" id="ccin:107268904"/>
<organism evidence="10 11">
    <name type="scientific">Cephus cinctus</name>
    <name type="common">Wheat stem sawfly</name>
    <dbReference type="NCBI Taxonomy" id="211228"/>
    <lineage>
        <taxon>Eukaryota</taxon>
        <taxon>Metazoa</taxon>
        <taxon>Ecdysozoa</taxon>
        <taxon>Arthropoda</taxon>
        <taxon>Hexapoda</taxon>
        <taxon>Insecta</taxon>
        <taxon>Pterygota</taxon>
        <taxon>Neoptera</taxon>
        <taxon>Endopterygota</taxon>
        <taxon>Hymenoptera</taxon>
        <taxon>Cephoidea</taxon>
        <taxon>Cephidae</taxon>
        <taxon>Cephus</taxon>
    </lineage>
</organism>
<dbReference type="GO" id="GO:0005737">
    <property type="term" value="C:cytoplasm"/>
    <property type="evidence" value="ECO:0007669"/>
    <property type="project" value="TreeGrafter"/>
</dbReference>
<dbReference type="GO" id="GO:0005856">
    <property type="term" value="C:cytoskeleton"/>
    <property type="evidence" value="ECO:0007669"/>
    <property type="project" value="UniProtKB-SubCell"/>
</dbReference>
<feature type="coiled-coil region" evidence="7">
    <location>
        <begin position="973"/>
        <end position="1075"/>
    </location>
</feature>
<feature type="compositionally biased region" description="Polar residues" evidence="8">
    <location>
        <begin position="179"/>
        <end position="193"/>
    </location>
</feature>
<gene>
    <name evidence="11" type="primary">LOC107268904</name>
</gene>
<evidence type="ECO:0000256" key="4">
    <source>
        <dbReference type="ARBA" id="ARBA00022553"/>
    </source>
</evidence>
<dbReference type="Pfam" id="PF05010">
    <property type="entry name" value="TACC_C"/>
    <property type="match status" value="1"/>
</dbReference>
<evidence type="ECO:0000256" key="2">
    <source>
        <dbReference type="ARBA" id="ARBA00009423"/>
    </source>
</evidence>
<reference evidence="11" key="1">
    <citation type="submission" date="2025-08" db="UniProtKB">
        <authorList>
            <consortium name="RefSeq"/>
        </authorList>
    </citation>
    <scope>IDENTIFICATION</scope>
</reference>